<evidence type="ECO:0000313" key="2">
    <source>
        <dbReference type="Proteomes" id="UP000003167"/>
    </source>
</evidence>
<accession>H1HIR0</accession>
<evidence type="ECO:0000313" key="1">
    <source>
        <dbReference type="EMBL" id="EHO74855.1"/>
    </source>
</evidence>
<protein>
    <recommendedName>
        <fullName evidence="3">DUF4365 domain-containing protein</fullName>
    </recommendedName>
</protein>
<dbReference type="RefSeq" id="WP_008563621.1">
    <property type="nucleotide sequence ID" value="NZ_JH594500.1"/>
</dbReference>
<gene>
    <name evidence="1" type="ORF">HMPREF9944_00054</name>
</gene>
<dbReference type="EMBL" id="AGEK01000004">
    <property type="protein sequence ID" value="EHO74855.1"/>
    <property type="molecule type" value="Genomic_DNA"/>
</dbReference>
<dbReference type="STRING" id="999422.HMPREF9944_00054"/>
<dbReference type="PATRIC" id="fig|999422.3.peg.52"/>
<dbReference type="HOGENOM" id="CLU_031947_1_0_10"/>
<dbReference type="Proteomes" id="UP000003167">
    <property type="component" value="Unassembled WGS sequence"/>
</dbReference>
<comment type="caution">
    <text evidence="1">The sequence shown here is derived from an EMBL/GenBank/DDBJ whole genome shotgun (WGS) entry which is preliminary data.</text>
</comment>
<keyword evidence="2" id="KW-1185">Reference proteome</keyword>
<name>H1HIR0_9BACT</name>
<proteinExistence type="predicted"/>
<reference evidence="1 2" key="1">
    <citation type="submission" date="2011-12" db="EMBL/GenBank/DDBJ databases">
        <title>The Genome Sequence of Prevotella maculosa OT 289.</title>
        <authorList>
            <consortium name="The Broad Institute Genome Sequencing Platform"/>
            <person name="Earl A."/>
            <person name="Ward D."/>
            <person name="Feldgarden M."/>
            <person name="Gevers D."/>
            <person name="Izard J."/>
            <person name="Blanton J.M."/>
            <person name="Mathney J."/>
            <person name="Tanner A.C."/>
            <person name="Dewhirst F.E."/>
            <person name="Young S.K."/>
            <person name="Zeng Q."/>
            <person name="Gargeya S."/>
            <person name="Fitzgerald M."/>
            <person name="Haas B."/>
            <person name="Abouelleil A."/>
            <person name="Alvarado L."/>
            <person name="Arachchi H.M."/>
            <person name="Berlin A."/>
            <person name="Chapman S.B."/>
            <person name="Gearin G."/>
            <person name="Goldberg J."/>
            <person name="Griggs A."/>
            <person name="Gujja S."/>
            <person name="Hansen M."/>
            <person name="Heiman D."/>
            <person name="Howarth C."/>
            <person name="Larimer J."/>
            <person name="Lui A."/>
            <person name="MacDonald P.J.P."/>
            <person name="McCowen C."/>
            <person name="Montmayeur A."/>
            <person name="Murphy C."/>
            <person name="Neiman D."/>
            <person name="Pearson M."/>
            <person name="Priest M."/>
            <person name="Roberts A."/>
            <person name="Saif S."/>
            <person name="Shea T."/>
            <person name="Sisk P."/>
            <person name="Stolte C."/>
            <person name="Sykes S."/>
            <person name="Wortman J."/>
            <person name="Nusbaum C."/>
            <person name="Birren B."/>
        </authorList>
    </citation>
    <scope>NUCLEOTIDE SEQUENCE [LARGE SCALE GENOMIC DNA]</scope>
    <source>
        <strain evidence="1 2">OT 289</strain>
    </source>
</reference>
<evidence type="ECO:0008006" key="3">
    <source>
        <dbReference type="Google" id="ProtNLM"/>
    </source>
</evidence>
<dbReference type="AlphaFoldDB" id="H1HIR0"/>
<sequence length="602" mass="69763">MKKVKEAIDTKAIEEKALNHFKSFIENSKVISQFITDNDKEPCWDGQLYLYADGIRDKEHLQGRVPVQIKGTEVGSFVTKKWKYKLEKADLKAYLEEPTFFIVCQVKKDSKERMLFFRELLDLVNKLLRDMGKNATKMTLFHPLTDDLKEFEDQLMVFLSNSKKMISFAHSNLLSMEEALKKGIKDFSFIAPSKYADRLQLMKYLSTHSSYIYAKISKELDVDMPLSNGPGRFIFQRDDDGEVRVEDKVYFKGYHNEIKDGRIIIKIGNVMTINMSMDNTDMGQATVKLTTTAKYLKESINEAEFGVALNDTGVLSVGMLDLQMKVHEKEYVEELRQKLIRWKELDNVLDKLHVTKPFDLTTITDSQGELIGLLIETVGKGNMVNLPGQEATLLLWEIGNIELLLWCAVGKDGMCAIGDFFDMSIRIAYKISEDETINVTPYSYLQLDKLWEKVDNVDFDNIIASAEEAARQHEYCYMMSNYDVLAMITAADALEKIDIERSKKLLEKALKLNEWLIEKEPKDEMRPLHIINKMQIMKRQRELTADECQILENMLDDEFAEDMVKAGVYLLLDRKEDFQQLFEMMQEDEKKSVKGFPIWRFV</sequence>
<organism evidence="1 2">
    <name type="scientific">Segatella maculosa OT 289</name>
    <dbReference type="NCBI Taxonomy" id="999422"/>
    <lineage>
        <taxon>Bacteria</taxon>
        <taxon>Pseudomonadati</taxon>
        <taxon>Bacteroidota</taxon>
        <taxon>Bacteroidia</taxon>
        <taxon>Bacteroidales</taxon>
        <taxon>Prevotellaceae</taxon>
        <taxon>Segatella</taxon>
    </lineage>
</organism>